<gene>
    <name evidence="3" type="ORF">ACFOW1_02455</name>
</gene>
<organism evidence="3 4">
    <name type="scientific">Parasediminibacterium paludis</name>
    <dbReference type="NCBI Taxonomy" id="908966"/>
    <lineage>
        <taxon>Bacteria</taxon>
        <taxon>Pseudomonadati</taxon>
        <taxon>Bacteroidota</taxon>
        <taxon>Chitinophagia</taxon>
        <taxon>Chitinophagales</taxon>
        <taxon>Chitinophagaceae</taxon>
        <taxon>Parasediminibacterium</taxon>
    </lineage>
</organism>
<comment type="caution">
    <text evidence="3">The sequence shown here is derived from an EMBL/GenBank/DDBJ whole genome shotgun (WGS) entry which is preliminary data.</text>
</comment>
<reference evidence="4" key="1">
    <citation type="journal article" date="2019" name="Int. J. Syst. Evol. Microbiol.">
        <title>The Global Catalogue of Microorganisms (GCM) 10K type strain sequencing project: providing services to taxonomists for standard genome sequencing and annotation.</title>
        <authorList>
            <consortium name="The Broad Institute Genomics Platform"/>
            <consortium name="The Broad Institute Genome Sequencing Center for Infectious Disease"/>
            <person name="Wu L."/>
            <person name="Ma J."/>
        </authorList>
    </citation>
    <scope>NUCLEOTIDE SEQUENCE [LARGE SCALE GENOMIC DNA]</scope>
    <source>
        <strain evidence="4">CECT 8010</strain>
    </source>
</reference>
<dbReference type="Proteomes" id="UP001595906">
    <property type="component" value="Unassembled WGS sequence"/>
</dbReference>
<dbReference type="EMBL" id="JBHSDC010000002">
    <property type="protein sequence ID" value="MFC4230734.1"/>
    <property type="molecule type" value="Genomic_DNA"/>
</dbReference>
<sequence length="385" mass="42547">MAIVLFDNAQRNYLQPFIATKAIAALRFGIITIAERWALRTNQQVFIHTNHYLQSLYPLLEEGDHVWVDASIMPTENLLDRILSLQIGEALANERGLIAGRTNAPSHTFNPKESLQWFQNIYDVLDVECIQYPQQLFHWNDKMIREDFAYLTKNKTSQPINHSNQVINAQAIFLEDNVTLDFCTLNASTGPIYIAKDAVIMEGSMLRGPLVIGKNSLVKMGSKFYGATTIGPNCVVGGEIKNVVFQGHSNKAHDGYLGDSVIGEWCNFGAGSSNSNVKNTGGDVKIWNAGANAFVSGGQKCGVLMGDYSRVAINSSVNTGSFIGVCCNVFGAGLLPTKIPNFTWGTLAEYDLEKAYTDINNWKQMKHQSLTDAEIGILKHIFEAR</sequence>
<dbReference type="Pfam" id="PF13562">
    <property type="entry name" value="NTP_transf_4"/>
    <property type="match status" value="1"/>
</dbReference>
<dbReference type="GO" id="GO:0016740">
    <property type="term" value="F:transferase activity"/>
    <property type="evidence" value="ECO:0007669"/>
    <property type="project" value="UniProtKB-KW"/>
</dbReference>
<evidence type="ECO:0000313" key="4">
    <source>
        <dbReference type="Proteomes" id="UP001595906"/>
    </source>
</evidence>
<keyword evidence="1 3" id="KW-0808">Transferase</keyword>
<keyword evidence="2" id="KW-0012">Acyltransferase</keyword>
<keyword evidence="4" id="KW-1185">Reference proteome</keyword>
<protein>
    <submittedName>
        <fullName evidence="3">Sugar nucleotidyl transferase</fullName>
    </submittedName>
</protein>
<dbReference type="PANTHER" id="PTHR43584">
    <property type="entry name" value="NUCLEOTIDYL TRANSFERASE"/>
    <property type="match status" value="1"/>
</dbReference>
<name>A0ABV8PT16_9BACT</name>
<accession>A0ABV8PT16</accession>
<evidence type="ECO:0000313" key="3">
    <source>
        <dbReference type="EMBL" id="MFC4230734.1"/>
    </source>
</evidence>
<dbReference type="RefSeq" id="WP_379012101.1">
    <property type="nucleotide sequence ID" value="NZ_JBHSDC010000002.1"/>
</dbReference>
<proteinExistence type="predicted"/>
<dbReference type="InterPro" id="IPR011004">
    <property type="entry name" value="Trimer_LpxA-like_sf"/>
</dbReference>
<dbReference type="InterPro" id="IPR023917">
    <property type="entry name" value="Bifunctiontional_GlmU_bac-type"/>
</dbReference>
<dbReference type="PANTHER" id="PTHR43584:SF9">
    <property type="entry name" value="TRANSFERASE HEXAPEPTIDE REPEAT CONTAINING PROTEIN"/>
    <property type="match status" value="1"/>
</dbReference>
<dbReference type="NCBIfam" id="TIGR03991">
    <property type="entry name" value="alt_bact_glmU"/>
    <property type="match status" value="1"/>
</dbReference>
<evidence type="ECO:0000256" key="1">
    <source>
        <dbReference type="ARBA" id="ARBA00022679"/>
    </source>
</evidence>
<dbReference type="Gene3D" id="2.160.10.10">
    <property type="entry name" value="Hexapeptide repeat proteins"/>
    <property type="match status" value="1"/>
</dbReference>
<dbReference type="InterPro" id="IPR050065">
    <property type="entry name" value="GlmU-like"/>
</dbReference>
<dbReference type="SUPFAM" id="SSF51161">
    <property type="entry name" value="Trimeric LpxA-like enzymes"/>
    <property type="match status" value="1"/>
</dbReference>
<evidence type="ECO:0000256" key="2">
    <source>
        <dbReference type="ARBA" id="ARBA00023315"/>
    </source>
</evidence>